<evidence type="ECO:0000313" key="3">
    <source>
        <dbReference type="EMBL" id="KDO25230.1"/>
    </source>
</evidence>
<dbReference type="STRING" id="695850.A0A067C7W7"/>
<dbReference type="EMBL" id="KK583234">
    <property type="protein sequence ID" value="KDO25230.1"/>
    <property type="molecule type" value="Genomic_DNA"/>
</dbReference>
<feature type="domain" description="PDZ" evidence="2">
    <location>
        <begin position="183"/>
        <end position="255"/>
    </location>
</feature>
<name>A0A067C7W7_SAPPC</name>
<dbReference type="KEGG" id="spar:SPRG_22243"/>
<reference evidence="3 4" key="1">
    <citation type="journal article" date="2013" name="PLoS Genet.">
        <title>Distinctive expansion of potential virulence genes in the genome of the oomycete fish pathogen Saprolegnia parasitica.</title>
        <authorList>
            <person name="Jiang R.H."/>
            <person name="de Bruijn I."/>
            <person name="Haas B.J."/>
            <person name="Belmonte R."/>
            <person name="Lobach L."/>
            <person name="Christie J."/>
            <person name="van den Ackerveken G."/>
            <person name="Bottin A."/>
            <person name="Bulone V."/>
            <person name="Diaz-Moreno S.M."/>
            <person name="Dumas B."/>
            <person name="Fan L."/>
            <person name="Gaulin E."/>
            <person name="Govers F."/>
            <person name="Grenville-Briggs L.J."/>
            <person name="Horner N.R."/>
            <person name="Levin J.Z."/>
            <person name="Mammella M."/>
            <person name="Meijer H.J."/>
            <person name="Morris P."/>
            <person name="Nusbaum C."/>
            <person name="Oome S."/>
            <person name="Phillips A.J."/>
            <person name="van Rooyen D."/>
            <person name="Rzeszutek E."/>
            <person name="Saraiva M."/>
            <person name="Secombes C.J."/>
            <person name="Seidl M.F."/>
            <person name="Snel B."/>
            <person name="Stassen J.H."/>
            <person name="Sykes S."/>
            <person name="Tripathy S."/>
            <person name="van den Berg H."/>
            <person name="Vega-Arreguin J.C."/>
            <person name="Wawra S."/>
            <person name="Young S.K."/>
            <person name="Zeng Q."/>
            <person name="Dieguez-Uribeondo J."/>
            <person name="Russ C."/>
            <person name="Tyler B.M."/>
            <person name="van West P."/>
        </authorList>
    </citation>
    <scope>NUCLEOTIDE SEQUENCE [LARGE SCALE GENOMIC DNA]</scope>
    <source>
        <strain evidence="3 4">CBS 223.65</strain>
    </source>
</reference>
<dbReference type="InterPro" id="IPR036034">
    <property type="entry name" value="PDZ_sf"/>
</dbReference>
<protein>
    <recommendedName>
        <fullName evidence="2">PDZ domain-containing protein</fullName>
    </recommendedName>
</protein>
<dbReference type="Gene3D" id="2.30.42.10">
    <property type="match status" value="1"/>
</dbReference>
<dbReference type="OrthoDB" id="78824at2759"/>
<dbReference type="SMART" id="SM00228">
    <property type="entry name" value="PDZ"/>
    <property type="match status" value="3"/>
</dbReference>
<feature type="compositionally biased region" description="Basic and acidic residues" evidence="1">
    <location>
        <begin position="1"/>
        <end position="15"/>
    </location>
</feature>
<feature type="region of interest" description="Disordered" evidence="1">
    <location>
        <begin position="1"/>
        <end position="61"/>
    </location>
</feature>
<dbReference type="GeneID" id="24142626"/>
<sequence length="487" mass="52339">MSWDQVKSRLSERDLPLTLTFRSSSKPEPPLRAEPARSVPVVVPEPEAAEPEPERPRRGSKAMAIPTAFALPPLLANEYNVTWSQGKLGVVVHLEEGGRAVVKERTTPSADPSTGQIEPRDELLYVNDASVASIGYNEALVRMRGKKPIHLRFRRAMASGTLIDTMVEADGPAEPYQLVWKTGPLGIVLKKNKNDEIFVQQLTNKGLSASSGKIAVGDILVAVTGVPTAPLGLAGTVDFLQCIQKPAVLDFEHRRARQPSTAKVEPDVVAPVLTAPTRAPVPSPLPSPKDSFGDDASDQQSIAMMALPDFERSTGTTVVLPGTLGETFLQPSVLLQTQSSISEETPVLDAEYQVVWTRGKLGVVIHLEDDVRAVVRETTGTATDPNLAQIQARDELIAVNGVLVADVGYAASLQAMKGPKPITLRFCKGALDDDDDDAGVVIDDEPSSTEPVIYSLLWKTGSLGIVLKLNDTDDVRVRLSSVTSSSQ</sequence>
<dbReference type="PROSITE" id="PS50106">
    <property type="entry name" value="PDZ"/>
    <property type="match status" value="1"/>
</dbReference>
<dbReference type="AlphaFoldDB" id="A0A067C7W7"/>
<dbReference type="SUPFAM" id="SSF50156">
    <property type="entry name" value="PDZ domain-like"/>
    <property type="match status" value="2"/>
</dbReference>
<gene>
    <name evidence="3" type="ORF">SPRG_22243</name>
</gene>
<evidence type="ECO:0000313" key="4">
    <source>
        <dbReference type="Proteomes" id="UP000030745"/>
    </source>
</evidence>
<organism evidence="3 4">
    <name type="scientific">Saprolegnia parasitica (strain CBS 223.65)</name>
    <dbReference type="NCBI Taxonomy" id="695850"/>
    <lineage>
        <taxon>Eukaryota</taxon>
        <taxon>Sar</taxon>
        <taxon>Stramenopiles</taxon>
        <taxon>Oomycota</taxon>
        <taxon>Saprolegniomycetes</taxon>
        <taxon>Saprolegniales</taxon>
        <taxon>Saprolegniaceae</taxon>
        <taxon>Saprolegnia</taxon>
    </lineage>
</organism>
<evidence type="ECO:0000256" key="1">
    <source>
        <dbReference type="SAM" id="MobiDB-lite"/>
    </source>
</evidence>
<dbReference type="Proteomes" id="UP000030745">
    <property type="component" value="Unassembled WGS sequence"/>
</dbReference>
<keyword evidence="4" id="KW-1185">Reference proteome</keyword>
<evidence type="ECO:0000259" key="2">
    <source>
        <dbReference type="PROSITE" id="PS50106"/>
    </source>
</evidence>
<dbReference type="RefSeq" id="XP_012204129.1">
    <property type="nucleotide sequence ID" value="XM_012348739.1"/>
</dbReference>
<proteinExistence type="predicted"/>
<feature type="region of interest" description="Disordered" evidence="1">
    <location>
        <begin position="276"/>
        <end position="296"/>
    </location>
</feature>
<dbReference type="InterPro" id="IPR001478">
    <property type="entry name" value="PDZ"/>
</dbReference>
<dbReference type="VEuPathDB" id="FungiDB:SPRG_22243"/>
<dbReference type="OMA" id="MPIHMIE"/>
<feature type="compositionally biased region" description="Low complexity" evidence="1">
    <location>
        <begin position="36"/>
        <end position="46"/>
    </location>
</feature>
<accession>A0A067C7W7</accession>